<proteinExistence type="evidence at transcript level"/>
<reference evidence="1" key="1">
    <citation type="journal article" date="2009" name="PLoS Genet.">
        <title>Sequencing, mapping, and analysis of 27,455 maize full-length cDNAs.</title>
        <authorList>
            <person name="Soderlund C."/>
            <person name="Descour A."/>
            <person name="Kudrna D."/>
            <person name="Bomhoff M."/>
            <person name="Boyd L."/>
            <person name="Currie J."/>
            <person name="Angelova A."/>
            <person name="Collura K."/>
            <person name="Wissotski M."/>
            <person name="Ashley E."/>
            <person name="Morrow D."/>
            <person name="Fernandes J."/>
            <person name="Walbot V."/>
            <person name="Yu Y."/>
        </authorList>
    </citation>
    <scope>NUCLEOTIDE SEQUENCE</scope>
    <source>
        <strain evidence="1">B73</strain>
    </source>
</reference>
<dbReference type="AlphaFoldDB" id="B7ZZH5"/>
<evidence type="ECO:0000313" key="1">
    <source>
        <dbReference type="EMBL" id="ACL53324.1"/>
    </source>
</evidence>
<protein>
    <submittedName>
        <fullName evidence="1">Uncharacterized protein</fullName>
    </submittedName>
</protein>
<organism evidence="1">
    <name type="scientific">Zea mays</name>
    <name type="common">Maize</name>
    <dbReference type="NCBI Taxonomy" id="4577"/>
    <lineage>
        <taxon>Eukaryota</taxon>
        <taxon>Viridiplantae</taxon>
        <taxon>Streptophyta</taxon>
        <taxon>Embryophyta</taxon>
        <taxon>Tracheophyta</taxon>
        <taxon>Spermatophyta</taxon>
        <taxon>Magnoliopsida</taxon>
        <taxon>Liliopsida</taxon>
        <taxon>Poales</taxon>
        <taxon>Poaceae</taxon>
        <taxon>PACMAD clade</taxon>
        <taxon>Panicoideae</taxon>
        <taxon>Andropogonodae</taxon>
        <taxon>Andropogoneae</taxon>
        <taxon>Tripsacinae</taxon>
        <taxon>Zea</taxon>
    </lineage>
</organism>
<sequence>MGWRNHSGHRSESLCRCVDFPVNNPRVPRHQSTRNDHMICTGDVGGIL</sequence>
<dbReference type="EMBL" id="BT054717">
    <property type="protein sequence ID" value="ACL53324.1"/>
    <property type="molecule type" value="mRNA"/>
</dbReference>
<accession>B7ZZH5</accession>
<name>B7ZZH5_MAIZE</name>
<reference evidence="1" key="2">
    <citation type="submission" date="2012-06" db="EMBL/GenBank/DDBJ databases">
        <authorList>
            <person name="Yu Y."/>
            <person name="Currie J."/>
            <person name="Lomeli R."/>
            <person name="Angelova A."/>
            <person name="Collura K."/>
            <person name="Wissotski M."/>
            <person name="Campos D."/>
            <person name="Kudrna D."/>
            <person name="Golser W."/>
            <person name="Ashely E."/>
            <person name="Descour A."/>
            <person name="Fernandes J."/>
            <person name="Soderlund C."/>
            <person name="Walbot V."/>
        </authorList>
    </citation>
    <scope>NUCLEOTIDE SEQUENCE</scope>
    <source>
        <strain evidence="1">B73</strain>
    </source>
</reference>